<evidence type="ECO:0000313" key="4">
    <source>
        <dbReference type="Proteomes" id="UP000293874"/>
    </source>
</evidence>
<sequence>MKRILTIAKNELRNLFYTPVAWFTLIVFWWMCALFYTMRLARIGPRMYHAALEYPYLPFFNPGALTEGLITNPGGGMLANVLQYLYLFIPLLTMNTISREFNAGTHRLLYSSPLRMRELVAGKFLGVTVFNLLFILVLGAFMITAAFDIKSIEYPLLLSASLGVFLLLSAYAAIGFFASSLTRYPIVAAVISFSFLIILGSIDTLWQQYDFVRDLTSFLSLKSRTGRMLKGLITTKDIIYFLVIILMFVSFALFVLKDKVKQSPWYFKTGRFLTVFVLSLTAGYISSRQNAIGYLDVSAGKTNTLHPKTQQNLKLFDGAPMEVTLYTNLLTPEPNDRFAFIGLPANINTYLGMWEPYRRFKSDIQFKHVYYYAVPPGDSSQYKAFPGKSLKQIAGLVSRAMKIDSSLFIGPEEVRKIIDPGIFGYVRGSKISWKDSTVFINFFPSSTGSSVFTNVQLTSEPAFNAAFKRLAGEKMPHIGFITGELERSIVKTGEREYSWLNSLRPLGFDIDTLNLATENVPADMNILVLADPKRELSEEVVNKLHSYIDEGGNMFILGEPGKQYVLNPLLQKLGVNLMPGQLVRPSFHQTPDAVPYYESPAVYDLGEEYNLAAFRRLMKFTGHQIPSSDTQAALLFGATGLSYNKDSDFTATPLFPTIPERTWLKMGKLVQDSVPPVFNEQEGDQKENAYNTALQLTRKRNGKEQRIVIAGDADFVSGLRLGQNGRQDRVRAIFSWLNYNRYPAYTLFPFAEDNWLKMTPSWVKLERLIYLWIMPSLLMLLGIVILVRRKRR</sequence>
<gene>
    <name evidence="3" type="ORF">EV199_5654</name>
</gene>
<accession>A0A4Q7MCD2</accession>
<keyword evidence="1" id="KW-0812">Transmembrane</keyword>
<feature type="transmembrane region" description="Helical" evidence="1">
    <location>
        <begin position="184"/>
        <end position="202"/>
    </location>
</feature>
<reference evidence="3 4" key="1">
    <citation type="submission" date="2019-02" db="EMBL/GenBank/DDBJ databases">
        <title>Genomic Encyclopedia of Type Strains, Phase IV (KMG-IV): sequencing the most valuable type-strain genomes for metagenomic binning, comparative biology and taxonomic classification.</title>
        <authorList>
            <person name="Goeker M."/>
        </authorList>
    </citation>
    <scope>NUCLEOTIDE SEQUENCE [LARGE SCALE GENOMIC DNA]</scope>
    <source>
        <strain evidence="3 4">DSM 18116</strain>
    </source>
</reference>
<evidence type="ECO:0000259" key="2">
    <source>
        <dbReference type="Pfam" id="PF09822"/>
    </source>
</evidence>
<keyword evidence="1" id="KW-0472">Membrane</keyword>
<dbReference type="InterPro" id="IPR029062">
    <property type="entry name" value="Class_I_gatase-like"/>
</dbReference>
<proteinExistence type="predicted"/>
<dbReference type="InterPro" id="IPR019196">
    <property type="entry name" value="ABC_transp_unknown"/>
</dbReference>
<name>A0A4Q7MCD2_9BACT</name>
<dbReference type="GO" id="GO:0140359">
    <property type="term" value="F:ABC-type transporter activity"/>
    <property type="evidence" value="ECO:0007669"/>
    <property type="project" value="InterPro"/>
</dbReference>
<feature type="transmembrane region" description="Helical" evidence="1">
    <location>
        <begin position="238"/>
        <end position="256"/>
    </location>
</feature>
<dbReference type="RefSeq" id="WP_130544143.1">
    <property type="nucleotide sequence ID" value="NZ_CP042431.1"/>
</dbReference>
<organism evidence="3 4">
    <name type="scientific">Pseudobacter ginsenosidimutans</name>
    <dbReference type="NCBI Taxonomy" id="661488"/>
    <lineage>
        <taxon>Bacteria</taxon>
        <taxon>Pseudomonadati</taxon>
        <taxon>Bacteroidota</taxon>
        <taxon>Chitinophagia</taxon>
        <taxon>Chitinophagales</taxon>
        <taxon>Chitinophagaceae</taxon>
        <taxon>Pseudobacter</taxon>
    </lineage>
</organism>
<feature type="transmembrane region" description="Helical" evidence="1">
    <location>
        <begin position="124"/>
        <end position="144"/>
    </location>
</feature>
<protein>
    <submittedName>
        <fullName evidence="3">ABC-2 type transport system permease protein</fullName>
    </submittedName>
</protein>
<feature type="transmembrane region" description="Helical" evidence="1">
    <location>
        <begin position="768"/>
        <end position="787"/>
    </location>
</feature>
<dbReference type="PANTHER" id="PTHR43471">
    <property type="entry name" value="ABC TRANSPORTER PERMEASE"/>
    <property type="match status" value="1"/>
</dbReference>
<keyword evidence="4" id="KW-1185">Reference proteome</keyword>
<comment type="caution">
    <text evidence="3">The sequence shown here is derived from an EMBL/GenBank/DDBJ whole genome shotgun (WGS) entry which is preliminary data.</text>
</comment>
<dbReference type="Pfam" id="PF12679">
    <property type="entry name" value="ABC2_membrane_2"/>
    <property type="match status" value="1"/>
</dbReference>
<dbReference type="AlphaFoldDB" id="A0A4Q7MCD2"/>
<feature type="domain" description="ABC-type uncharacterised transport system" evidence="2">
    <location>
        <begin position="476"/>
        <end position="720"/>
    </location>
</feature>
<dbReference type="Pfam" id="PF09822">
    <property type="entry name" value="ABC_transp_aux"/>
    <property type="match status" value="1"/>
</dbReference>
<evidence type="ECO:0000313" key="3">
    <source>
        <dbReference type="EMBL" id="RZS65481.1"/>
    </source>
</evidence>
<feature type="transmembrane region" description="Helical" evidence="1">
    <location>
        <begin position="156"/>
        <end position="177"/>
    </location>
</feature>
<evidence type="ECO:0000256" key="1">
    <source>
        <dbReference type="SAM" id="Phobius"/>
    </source>
</evidence>
<dbReference type="EMBL" id="SGXA01000005">
    <property type="protein sequence ID" value="RZS65481.1"/>
    <property type="molecule type" value="Genomic_DNA"/>
</dbReference>
<dbReference type="OrthoDB" id="9794512at2"/>
<dbReference type="GO" id="GO:0005886">
    <property type="term" value="C:plasma membrane"/>
    <property type="evidence" value="ECO:0007669"/>
    <property type="project" value="UniProtKB-SubCell"/>
</dbReference>
<dbReference type="SUPFAM" id="SSF52317">
    <property type="entry name" value="Class I glutamine amidotransferase-like"/>
    <property type="match status" value="1"/>
</dbReference>
<keyword evidence="1" id="KW-1133">Transmembrane helix</keyword>
<feature type="transmembrane region" description="Helical" evidence="1">
    <location>
        <begin position="20"/>
        <end position="38"/>
    </location>
</feature>
<feature type="transmembrane region" description="Helical" evidence="1">
    <location>
        <begin position="265"/>
        <end position="285"/>
    </location>
</feature>
<dbReference type="Proteomes" id="UP000293874">
    <property type="component" value="Unassembled WGS sequence"/>
</dbReference>